<protein>
    <submittedName>
        <fullName evidence="2">Peroxisomal membrane protein PEX8</fullName>
    </submittedName>
</protein>
<dbReference type="AlphaFoldDB" id="A0A0N5A4F5"/>
<organism evidence="1 2">
    <name type="scientific">Parastrongyloides trichosuri</name>
    <name type="common">Possum-specific nematode worm</name>
    <dbReference type="NCBI Taxonomy" id="131310"/>
    <lineage>
        <taxon>Eukaryota</taxon>
        <taxon>Metazoa</taxon>
        <taxon>Ecdysozoa</taxon>
        <taxon>Nematoda</taxon>
        <taxon>Chromadorea</taxon>
        <taxon>Rhabditida</taxon>
        <taxon>Tylenchina</taxon>
        <taxon>Panagrolaimomorpha</taxon>
        <taxon>Strongyloidoidea</taxon>
        <taxon>Strongyloididae</taxon>
        <taxon>Parastrongyloides</taxon>
    </lineage>
</organism>
<evidence type="ECO:0000313" key="1">
    <source>
        <dbReference type="Proteomes" id="UP000038045"/>
    </source>
</evidence>
<evidence type="ECO:0000313" key="2">
    <source>
        <dbReference type="WBParaSite" id="PTRK_0001651300.1"/>
    </source>
</evidence>
<sequence length="410" mass="48939">MDQNKTLLKFDDIDLLIYKFLKSPSNGERTEEEVENFLNNENKEISENRKKLFKEFDNIFSVNLFNAVLNNVNNSSNVKSIKIRKKLKRIIEFFMNDDYTFFIRSKRVLEICPIIGEILKNKINLFLKYQILVIIGFCLHHIKKNNQYYFGCHELEETLINDCELFSLDLNDKFNSIDKVLKMKIFCLRLSYLIVIDGKNEIYDINLENGMDFTHIIMDDINLAMDEWYNILYERNLPESNEEEYLKFEASYIYYNLERLDIKISYFYNNDVNMGDITSKKFNEFLRKTIQKLKIPIFDNVINKSKWDDELNKRMRTILLRTAICLFNIIIYIDRKNVLNKFTSFIRGVEEVIYMYSTHLKKNSFTTGVDQITDETNMLKLLEKTLKDLTSIENVFKNSSGIWKKFAKNI</sequence>
<reference evidence="2" key="1">
    <citation type="submission" date="2017-02" db="UniProtKB">
        <authorList>
            <consortium name="WormBaseParasite"/>
        </authorList>
    </citation>
    <scope>IDENTIFICATION</scope>
</reference>
<dbReference type="Proteomes" id="UP000038045">
    <property type="component" value="Unplaced"/>
</dbReference>
<dbReference type="WBParaSite" id="PTRK_0001651300.1">
    <property type="protein sequence ID" value="PTRK_0001651300.1"/>
    <property type="gene ID" value="PTRK_0001651300"/>
</dbReference>
<proteinExistence type="predicted"/>
<name>A0A0N5A4F5_PARTI</name>
<accession>A0A0N5A4F5</accession>
<keyword evidence="1" id="KW-1185">Reference proteome</keyword>